<evidence type="ECO:0000313" key="5">
    <source>
        <dbReference type="Proteomes" id="UP000304912"/>
    </source>
</evidence>
<dbReference type="PANTHER" id="PTHR43384:SF6">
    <property type="entry name" value="SEPTUM SITE-DETERMINING PROTEIN MIND HOMOLOG, CHLOROPLASTIC"/>
    <property type="match status" value="1"/>
</dbReference>
<dbReference type="GO" id="GO:0005524">
    <property type="term" value="F:ATP binding"/>
    <property type="evidence" value="ECO:0007669"/>
    <property type="project" value="UniProtKB-KW"/>
</dbReference>
<dbReference type="GO" id="GO:0051782">
    <property type="term" value="P:negative regulation of cell division"/>
    <property type="evidence" value="ECO:0007669"/>
    <property type="project" value="TreeGrafter"/>
</dbReference>
<organism evidence="4 5">
    <name type="scientific">Salinimonas iocasae</name>
    <dbReference type="NCBI Taxonomy" id="2572577"/>
    <lineage>
        <taxon>Bacteria</taxon>
        <taxon>Pseudomonadati</taxon>
        <taxon>Pseudomonadota</taxon>
        <taxon>Gammaproteobacteria</taxon>
        <taxon>Alteromonadales</taxon>
        <taxon>Alteromonadaceae</taxon>
        <taxon>Alteromonas/Salinimonas group</taxon>
        <taxon>Salinimonas</taxon>
    </lineage>
</organism>
<dbReference type="EMBL" id="CP039852">
    <property type="protein sequence ID" value="QCZ92841.1"/>
    <property type="molecule type" value="Genomic_DNA"/>
</dbReference>
<evidence type="ECO:0000256" key="3">
    <source>
        <dbReference type="SAM" id="MobiDB-lite"/>
    </source>
</evidence>
<keyword evidence="1" id="KW-0547">Nucleotide-binding</keyword>
<dbReference type="OrthoDB" id="5813333at2"/>
<evidence type="ECO:0000313" key="4">
    <source>
        <dbReference type="EMBL" id="QCZ92841.1"/>
    </source>
</evidence>
<proteinExistence type="predicted"/>
<protein>
    <recommendedName>
        <fullName evidence="6">Pilus assembly protein CpaE</fullName>
    </recommendedName>
</protein>
<reference evidence="4 5" key="1">
    <citation type="submission" date="2019-04" db="EMBL/GenBank/DDBJ databases">
        <title>Salinimonas iocasae sp. nov., a halophilic bacterium isolated from the outer tube casing of tubeworms in Okinawa Trough.</title>
        <authorList>
            <person name="Zhang H."/>
            <person name="Wang H."/>
            <person name="Li C."/>
        </authorList>
    </citation>
    <scope>NUCLEOTIDE SEQUENCE [LARGE SCALE GENOMIC DNA]</scope>
    <source>
        <strain evidence="4 5">KX18D6</strain>
    </source>
</reference>
<dbReference type="GO" id="GO:0005829">
    <property type="term" value="C:cytosol"/>
    <property type="evidence" value="ECO:0007669"/>
    <property type="project" value="TreeGrafter"/>
</dbReference>
<dbReference type="GO" id="GO:0016887">
    <property type="term" value="F:ATP hydrolysis activity"/>
    <property type="evidence" value="ECO:0007669"/>
    <property type="project" value="TreeGrafter"/>
</dbReference>
<dbReference type="InterPro" id="IPR027417">
    <property type="entry name" value="P-loop_NTPase"/>
</dbReference>
<dbReference type="Proteomes" id="UP000304912">
    <property type="component" value="Chromosome"/>
</dbReference>
<keyword evidence="5" id="KW-1185">Reference proteome</keyword>
<feature type="region of interest" description="Disordered" evidence="3">
    <location>
        <begin position="1"/>
        <end position="24"/>
    </location>
</feature>
<keyword evidence="2" id="KW-0067">ATP-binding</keyword>
<dbReference type="InterPro" id="IPR050625">
    <property type="entry name" value="ParA/MinD_ATPase"/>
</dbReference>
<gene>
    <name evidence="4" type="ORF">FBQ74_04795</name>
</gene>
<dbReference type="GO" id="GO:0009898">
    <property type="term" value="C:cytoplasmic side of plasma membrane"/>
    <property type="evidence" value="ECO:0007669"/>
    <property type="project" value="TreeGrafter"/>
</dbReference>
<evidence type="ECO:0000256" key="1">
    <source>
        <dbReference type="ARBA" id="ARBA00022741"/>
    </source>
</evidence>
<sequence length="416" mass="46119">MEEENSMNDQSASHVIDHPAKSSKPVIRQPLKTRLRVLIVDPYGELASFTDTALIQDRMLEITQSPFLPADSSVFHLALIHLGTTKSENSQLLEQLSTALPHRIIVCRDLTSDIAKLAVQFKVDDLLTLSDLPESIYPALSLVADAISENVTTAPQTTVINGKAGSGATFITCCMSEIYTDMLNKELALIDADFNYGSLAHGLRLKNDYSIDKAVNELEKLDEAAVRSMMAHKENIHLIANAPFSRLKPTGRTPEQLDKLCWKIRQTFPEVLVDMSKGLEYQTLPLLSQSATILVVMQLSVAGLRETQAMLKELKNNVDMHGKRLAIIVNRYVAGKGEIQLPDVKSVLGVTDMFTISNNFELAKLRTDLGKPLESLANHKQIEKEMRAIVHFATGNIMDNSNNKKAGFLSRLLRSK</sequence>
<accession>A0A5B7YB27</accession>
<name>A0A5B7YB27_9ALTE</name>
<evidence type="ECO:0000256" key="2">
    <source>
        <dbReference type="ARBA" id="ARBA00022840"/>
    </source>
</evidence>
<dbReference type="AlphaFoldDB" id="A0A5B7YB27"/>
<dbReference type="Gene3D" id="3.40.50.300">
    <property type="entry name" value="P-loop containing nucleotide triphosphate hydrolases"/>
    <property type="match status" value="1"/>
</dbReference>
<dbReference type="PANTHER" id="PTHR43384">
    <property type="entry name" value="SEPTUM SITE-DETERMINING PROTEIN MIND HOMOLOG, CHLOROPLASTIC-RELATED"/>
    <property type="match status" value="1"/>
</dbReference>
<evidence type="ECO:0008006" key="6">
    <source>
        <dbReference type="Google" id="ProtNLM"/>
    </source>
</evidence>
<dbReference type="KEGG" id="salk:FBQ74_04795"/>
<dbReference type="SUPFAM" id="SSF52540">
    <property type="entry name" value="P-loop containing nucleoside triphosphate hydrolases"/>
    <property type="match status" value="1"/>
</dbReference>